<name>A0A8D8QUY3_9HEMI</name>
<sequence>MSTEGINYHCLIYTVRVFSISHMYFYRSSAFSPVLSIFPLLKLQNCASFRFTREKLRIPMYLCISHHFQSQVTMSSVVPRIRIIQLLSVYSECFKQIIPTPHNMDYLYLYTHVKSVPC</sequence>
<dbReference type="AlphaFoldDB" id="A0A8D8QUY3"/>
<accession>A0A8D8QUY3</accession>
<reference evidence="1" key="1">
    <citation type="submission" date="2021-05" db="EMBL/GenBank/DDBJ databases">
        <authorList>
            <person name="Alioto T."/>
            <person name="Alioto T."/>
            <person name="Gomez Garrido J."/>
        </authorList>
    </citation>
    <scope>NUCLEOTIDE SEQUENCE</scope>
</reference>
<organism evidence="1">
    <name type="scientific">Cacopsylla melanoneura</name>
    <dbReference type="NCBI Taxonomy" id="428564"/>
    <lineage>
        <taxon>Eukaryota</taxon>
        <taxon>Metazoa</taxon>
        <taxon>Ecdysozoa</taxon>
        <taxon>Arthropoda</taxon>
        <taxon>Hexapoda</taxon>
        <taxon>Insecta</taxon>
        <taxon>Pterygota</taxon>
        <taxon>Neoptera</taxon>
        <taxon>Paraneoptera</taxon>
        <taxon>Hemiptera</taxon>
        <taxon>Sternorrhyncha</taxon>
        <taxon>Psylloidea</taxon>
        <taxon>Psyllidae</taxon>
        <taxon>Psyllinae</taxon>
        <taxon>Cacopsylla</taxon>
    </lineage>
</organism>
<evidence type="ECO:0000313" key="1">
    <source>
        <dbReference type="EMBL" id="CAG6638845.1"/>
    </source>
</evidence>
<protein>
    <submittedName>
        <fullName evidence="1">Uncharacterized protein</fullName>
    </submittedName>
</protein>
<proteinExistence type="predicted"/>
<dbReference type="EMBL" id="HBUF01104298">
    <property type="protein sequence ID" value="CAG6638845.1"/>
    <property type="molecule type" value="Transcribed_RNA"/>
</dbReference>